<evidence type="ECO:0000259" key="13">
    <source>
        <dbReference type="SMART" id="SM00861"/>
    </source>
</evidence>
<dbReference type="Gene3D" id="3.40.50.920">
    <property type="match status" value="1"/>
</dbReference>
<feature type="domain" description="Transketolase-like pyrimidine-binding" evidence="13">
    <location>
        <begin position="406"/>
        <end position="586"/>
    </location>
</feature>
<keyword evidence="10" id="KW-0786">Thiamine pyrophosphate</keyword>
<dbReference type="PANTHER" id="PTHR43522">
    <property type="entry name" value="TRANSKETOLASE"/>
    <property type="match status" value="1"/>
</dbReference>
<dbReference type="EC" id="2.2.1.1" evidence="5"/>
<evidence type="ECO:0000256" key="7">
    <source>
        <dbReference type="ARBA" id="ARBA00022679"/>
    </source>
</evidence>
<dbReference type="Proteomes" id="UP000219688">
    <property type="component" value="Unassembled WGS sequence"/>
</dbReference>
<dbReference type="EMBL" id="OBQK01000003">
    <property type="protein sequence ID" value="SOC54514.1"/>
    <property type="molecule type" value="Genomic_DNA"/>
</dbReference>
<evidence type="ECO:0000313" key="14">
    <source>
        <dbReference type="EMBL" id="SOC54514.1"/>
    </source>
</evidence>
<dbReference type="InterPro" id="IPR029061">
    <property type="entry name" value="THDP-binding"/>
</dbReference>
<evidence type="ECO:0000256" key="3">
    <source>
        <dbReference type="ARBA" id="ARBA00007131"/>
    </source>
</evidence>
<dbReference type="Gene3D" id="3.40.50.970">
    <property type="match status" value="2"/>
</dbReference>
<dbReference type="PROSITE" id="PS00802">
    <property type="entry name" value="TRANSKETOLASE_2"/>
    <property type="match status" value="1"/>
</dbReference>
<keyword evidence="15" id="KW-1185">Reference proteome</keyword>
<comment type="cofactor">
    <cofactor evidence="2">
        <name>thiamine diphosphate</name>
        <dbReference type="ChEBI" id="CHEBI:58937"/>
    </cofactor>
</comment>
<dbReference type="Pfam" id="PF22613">
    <property type="entry name" value="Transketolase_C_1"/>
    <property type="match status" value="1"/>
</dbReference>
<dbReference type="Pfam" id="PF00456">
    <property type="entry name" value="Transketolase_N"/>
    <property type="match status" value="2"/>
</dbReference>
<dbReference type="AlphaFoldDB" id="A0A285VK81"/>
<organism evidence="14 15">
    <name type="scientific">Ornithinimicrobium cerasi</name>
    <dbReference type="NCBI Taxonomy" id="2248773"/>
    <lineage>
        <taxon>Bacteria</taxon>
        <taxon>Bacillati</taxon>
        <taxon>Actinomycetota</taxon>
        <taxon>Actinomycetes</taxon>
        <taxon>Micrococcales</taxon>
        <taxon>Ornithinimicrobiaceae</taxon>
        <taxon>Ornithinimicrobium</taxon>
    </lineage>
</organism>
<name>A0A285VK81_9MICO</name>
<proteinExistence type="inferred from homology"/>
<dbReference type="InterPro" id="IPR033247">
    <property type="entry name" value="Transketolase_fam"/>
</dbReference>
<gene>
    <name evidence="14" type="ORF">SAMN05421879_103198</name>
</gene>
<dbReference type="GO" id="GO:0004802">
    <property type="term" value="F:transketolase activity"/>
    <property type="evidence" value="ECO:0007669"/>
    <property type="project" value="UniProtKB-EC"/>
</dbReference>
<dbReference type="InterPro" id="IPR005475">
    <property type="entry name" value="Transketolase-like_Pyr-bd"/>
</dbReference>
<evidence type="ECO:0000256" key="2">
    <source>
        <dbReference type="ARBA" id="ARBA00001964"/>
    </source>
</evidence>
<dbReference type="InterPro" id="IPR055152">
    <property type="entry name" value="Transketolase-like_C_2"/>
</dbReference>
<evidence type="ECO:0000256" key="5">
    <source>
        <dbReference type="ARBA" id="ARBA00013152"/>
    </source>
</evidence>
<evidence type="ECO:0000256" key="10">
    <source>
        <dbReference type="ARBA" id="ARBA00023052"/>
    </source>
</evidence>
<dbReference type="CDD" id="cd02012">
    <property type="entry name" value="TPP_TK"/>
    <property type="match status" value="1"/>
</dbReference>
<dbReference type="SUPFAM" id="SSF52518">
    <property type="entry name" value="Thiamin diphosphate-binding fold (THDP-binding)"/>
    <property type="match status" value="2"/>
</dbReference>
<dbReference type="InterPro" id="IPR020826">
    <property type="entry name" value="Transketolase_BS"/>
</dbReference>
<comment type="catalytic activity">
    <reaction evidence="11">
        <text>D-sedoheptulose 7-phosphate + D-glyceraldehyde 3-phosphate = aldehydo-D-ribose 5-phosphate + D-xylulose 5-phosphate</text>
        <dbReference type="Rhea" id="RHEA:10508"/>
        <dbReference type="ChEBI" id="CHEBI:57483"/>
        <dbReference type="ChEBI" id="CHEBI:57737"/>
        <dbReference type="ChEBI" id="CHEBI:58273"/>
        <dbReference type="ChEBI" id="CHEBI:59776"/>
        <dbReference type="EC" id="2.2.1.1"/>
    </reaction>
</comment>
<evidence type="ECO:0000256" key="1">
    <source>
        <dbReference type="ARBA" id="ARBA00001946"/>
    </source>
</evidence>
<evidence type="ECO:0000256" key="12">
    <source>
        <dbReference type="SAM" id="MobiDB-lite"/>
    </source>
</evidence>
<dbReference type="SMART" id="SM00861">
    <property type="entry name" value="Transket_pyr"/>
    <property type="match status" value="1"/>
</dbReference>
<dbReference type="FunFam" id="3.40.50.920:FF:000003">
    <property type="entry name" value="Transketolase"/>
    <property type="match status" value="1"/>
</dbReference>
<reference evidence="15" key="1">
    <citation type="submission" date="2017-08" db="EMBL/GenBank/DDBJ databases">
        <authorList>
            <person name="Varghese N."/>
            <person name="Submissions S."/>
        </authorList>
    </citation>
    <scope>NUCLEOTIDE SEQUENCE [LARGE SCALE GENOMIC DNA]</scope>
    <source>
        <strain evidence="15">USBA17B2</strain>
    </source>
</reference>
<dbReference type="InterPro" id="IPR049557">
    <property type="entry name" value="Transketolase_CS"/>
</dbReference>
<dbReference type="SUPFAM" id="SSF52922">
    <property type="entry name" value="TK C-terminal domain-like"/>
    <property type="match status" value="1"/>
</dbReference>
<dbReference type="CDD" id="cd07033">
    <property type="entry name" value="TPP_PYR_DXS_TK_like"/>
    <property type="match status" value="1"/>
</dbReference>
<feature type="region of interest" description="Disordered" evidence="12">
    <location>
        <begin position="725"/>
        <end position="768"/>
    </location>
</feature>
<dbReference type="STRING" id="1122622.GCA_000421185_02130"/>
<evidence type="ECO:0000313" key="15">
    <source>
        <dbReference type="Proteomes" id="UP000219688"/>
    </source>
</evidence>
<protein>
    <recommendedName>
        <fullName evidence="6">Transketolase</fullName>
        <ecNumber evidence="5">2.2.1.1</ecNumber>
    </recommendedName>
</protein>
<evidence type="ECO:0000256" key="11">
    <source>
        <dbReference type="ARBA" id="ARBA00049473"/>
    </source>
</evidence>
<comment type="cofactor">
    <cofactor evidence="1">
        <name>Mg(2+)</name>
        <dbReference type="ChEBI" id="CHEBI:18420"/>
    </cofactor>
</comment>
<evidence type="ECO:0000256" key="8">
    <source>
        <dbReference type="ARBA" id="ARBA00022723"/>
    </source>
</evidence>
<dbReference type="InterPro" id="IPR005474">
    <property type="entry name" value="Transketolase_N"/>
</dbReference>
<keyword evidence="8" id="KW-0479">Metal-binding</keyword>
<comment type="similarity">
    <text evidence="3">Belongs to the transketolase family.</text>
</comment>
<dbReference type="GO" id="GO:0000287">
    <property type="term" value="F:magnesium ion binding"/>
    <property type="evidence" value="ECO:0007669"/>
    <property type="project" value="UniProtKB-ARBA"/>
</dbReference>
<evidence type="ECO:0000256" key="4">
    <source>
        <dbReference type="ARBA" id="ARBA00011738"/>
    </source>
</evidence>
<sequence>MSDTALSPTAGRDESLSRPVADEVGWTDLDVRAVDTVRVLAADAVENVGNGHPGTAMSLAPLAYLLYQNVMRHDPSDPHWLGRDRFVLSAGHSSLTQYLQLYLSGYGLEMSDLKALRTWGSKTPGHPEVHHTTGVEITTGPLGSGLASAVGMAMAQRRQRGMLDPDAAPGESPFDHHVWVVASDGDLMEGVSSEASSLAGHQELANLTVVYDQNFISIEDDTDISFSEDVAKRYEAYGWHVETIDWRGSAGDSGGATEDREGVETREGGYVEDVDTLHAALQASRTRTDRPTLIVLRTVIAWPAPTARDTGASHGSALGSDEIAATKTLLGFDPGQAFPEEPEVLAHARRVVERGQQAHATWQESFDAWRDANPETASLLDRLLAKELPEGLDAALPVFDADEKGMATRKASGEVLTALAPVMPELWGGSADLAGSNNTTMKGEPSFVPESRATDMFPGHRYGRTLHFGIREHGMGMILNGIVLEGLTRPYGGTFLVFSDYMRPAVRLAAVQQLPVIYVWTHDSIGLGEDGPTHQPVEHLAALRAIPGLDVVRPADANETAVAWRTILATVDHPAALALTRQNVPTFDRTVMGAAEGTARGGYVLAEADGGEPQVVLIGTGSEVQLAVGARAELQAAGIPTRVVSMPCREWFDAQDQAYRDEVLPPAVRARVSVEAGIAQGWRELVGDAGRIVSLEHFGASADEKTLYREFGITVEAVAAAAQESLRAASGEASSAPGHSTPHEPTDDESTLGDAGDGGTRSTDETQN</sequence>
<dbReference type="Pfam" id="PF02779">
    <property type="entry name" value="Transket_pyr"/>
    <property type="match status" value="1"/>
</dbReference>
<dbReference type="InterPro" id="IPR009014">
    <property type="entry name" value="Transketo_C/PFOR_II"/>
</dbReference>
<evidence type="ECO:0000256" key="9">
    <source>
        <dbReference type="ARBA" id="ARBA00022842"/>
    </source>
</evidence>
<dbReference type="FunFam" id="3.40.50.970:FF:000003">
    <property type="entry name" value="Transketolase"/>
    <property type="match status" value="1"/>
</dbReference>
<comment type="subunit">
    <text evidence="4">Homodimer.</text>
</comment>
<evidence type="ECO:0000256" key="6">
    <source>
        <dbReference type="ARBA" id="ARBA00016662"/>
    </source>
</evidence>
<accession>A0A285VK81</accession>
<dbReference type="PANTHER" id="PTHR43522:SF2">
    <property type="entry name" value="TRANSKETOLASE 1-RELATED"/>
    <property type="match status" value="1"/>
</dbReference>
<dbReference type="GO" id="GO:0006098">
    <property type="term" value="P:pentose-phosphate shunt"/>
    <property type="evidence" value="ECO:0007669"/>
    <property type="project" value="TreeGrafter"/>
</dbReference>
<keyword evidence="7" id="KW-0808">Transferase</keyword>
<dbReference type="RefSeq" id="WP_097187540.1">
    <property type="nucleotide sequence ID" value="NZ_OBQK01000003.1"/>
</dbReference>
<dbReference type="GO" id="GO:0005829">
    <property type="term" value="C:cytosol"/>
    <property type="evidence" value="ECO:0007669"/>
    <property type="project" value="TreeGrafter"/>
</dbReference>
<dbReference type="PROSITE" id="PS00801">
    <property type="entry name" value="TRANSKETOLASE_1"/>
    <property type="match status" value="1"/>
</dbReference>
<keyword evidence="9" id="KW-0460">Magnesium</keyword>